<reference evidence="1 2" key="1">
    <citation type="journal article" date="2012" name="Science">
        <title>Ecological populations of bacteria act as socially cohesive units of antibiotic production and resistance.</title>
        <authorList>
            <person name="Cordero O.X."/>
            <person name="Wildschutte H."/>
            <person name="Kirkup B."/>
            <person name="Proehl S."/>
            <person name="Ngo L."/>
            <person name="Hussain F."/>
            <person name="Le Roux F."/>
            <person name="Mincer T."/>
            <person name="Polz M.F."/>
        </authorList>
    </citation>
    <scope>NUCLEOTIDE SEQUENCE [LARGE SCALE GENOMIC DNA]</scope>
    <source>
        <strain evidence="1 2">FF-238</strain>
    </source>
</reference>
<dbReference type="EMBL" id="AJYW02000048">
    <property type="protein sequence ID" value="OEE78427.1"/>
    <property type="molecule type" value="Genomic_DNA"/>
</dbReference>
<protein>
    <submittedName>
        <fullName evidence="1">Uncharacterized protein</fullName>
    </submittedName>
</protein>
<name>A0A1E5D4C6_9VIBR</name>
<sequence>MSSLLSELDNAGALNVSNISAQIKELQLLCEANESLFTKVCERKPETSPLQHALGVLTKAQIEATSRLQTQSSASSAMLEAISSTVGSEHLQKFSSKEGQELLLITHLWIYLLGRLNMDFSYANDHALQTSNLLSPLVYKPIEGLRCQFMETFYQGLQQHKHYNPSRSVFHSIKSFVSRIYNGNRSD</sequence>
<comment type="caution">
    <text evidence="1">The sequence shown here is derived from an EMBL/GenBank/DDBJ whole genome shotgun (WGS) entry which is preliminary data.</text>
</comment>
<gene>
    <name evidence="1" type="ORF">A130_13175</name>
</gene>
<proteinExistence type="predicted"/>
<dbReference type="RefSeq" id="WP_017051848.1">
    <property type="nucleotide sequence ID" value="NZ_AJYW02000048.1"/>
</dbReference>
<organism evidence="1 2">
    <name type="scientific">Vibrio genomosp. F6 str. FF-238</name>
    <dbReference type="NCBI Taxonomy" id="1191298"/>
    <lineage>
        <taxon>Bacteria</taxon>
        <taxon>Pseudomonadati</taxon>
        <taxon>Pseudomonadota</taxon>
        <taxon>Gammaproteobacteria</taxon>
        <taxon>Vibrionales</taxon>
        <taxon>Vibrionaceae</taxon>
        <taxon>Vibrio</taxon>
    </lineage>
</organism>
<keyword evidence="2" id="KW-1185">Reference proteome</keyword>
<accession>A0A1E5D4C6</accession>
<dbReference type="Proteomes" id="UP000094165">
    <property type="component" value="Unassembled WGS sequence"/>
</dbReference>
<dbReference type="AlphaFoldDB" id="A0A1E5D4C6"/>
<evidence type="ECO:0000313" key="2">
    <source>
        <dbReference type="Proteomes" id="UP000094165"/>
    </source>
</evidence>
<evidence type="ECO:0000313" key="1">
    <source>
        <dbReference type="EMBL" id="OEE78427.1"/>
    </source>
</evidence>